<evidence type="ECO:0000256" key="1">
    <source>
        <dbReference type="SAM" id="Phobius"/>
    </source>
</evidence>
<keyword evidence="1" id="KW-0812">Transmembrane</keyword>
<keyword evidence="1" id="KW-1133">Transmembrane helix</keyword>
<keyword evidence="1" id="KW-0472">Membrane</keyword>
<name>A0ABN3QZX4_9ACTN</name>
<keyword evidence="3" id="KW-1185">Reference proteome</keyword>
<protein>
    <submittedName>
        <fullName evidence="2">Uncharacterized protein</fullName>
    </submittedName>
</protein>
<evidence type="ECO:0000313" key="2">
    <source>
        <dbReference type="EMBL" id="GAA2639087.1"/>
    </source>
</evidence>
<reference evidence="2 3" key="1">
    <citation type="journal article" date="2019" name="Int. J. Syst. Evol. Microbiol.">
        <title>The Global Catalogue of Microorganisms (GCM) 10K type strain sequencing project: providing services to taxonomists for standard genome sequencing and annotation.</title>
        <authorList>
            <consortium name="The Broad Institute Genomics Platform"/>
            <consortium name="The Broad Institute Genome Sequencing Center for Infectious Disease"/>
            <person name="Wu L."/>
            <person name="Ma J."/>
        </authorList>
    </citation>
    <scope>NUCLEOTIDE SEQUENCE [LARGE SCALE GENOMIC DNA]</scope>
    <source>
        <strain evidence="2 3">JCM 6833</strain>
    </source>
</reference>
<comment type="caution">
    <text evidence="2">The sequence shown here is derived from an EMBL/GenBank/DDBJ whole genome shotgun (WGS) entry which is preliminary data.</text>
</comment>
<feature type="transmembrane region" description="Helical" evidence="1">
    <location>
        <begin position="57"/>
        <end position="80"/>
    </location>
</feature>
<dbReference type="RefSeq" id="WP_344549303.1">
    <property type="nucleotide sequence ID" value="NZ_BAAATD010000027.1"/>
</dbReference>
<gene>
    <name evidence="2" type="ORF">GCM10010411_94050</name>
</gene>
<evidence type="ECO:0000313" key="3">
    <source>
        <dbReference type="Proteomes" id="UP001501509"/>
    </source>
</evidence>
<proteinExistence type="predicted"/>
<organism evidence="2 3">
    <name type="scientific">Actinomadura fulvescens</name>
    <dbReference type="NCBI Taxonomy" id="46160"/>
    <lineage>
        <taxon>Bacteria</taxon>
        <taxon>Bacillati</taxon>
        <taxon>Actinomycetota</taxon>
        <taxon>Actinomycetes</taxon>
        <taxon>Streptosporangiales</taxon>
        <taxon>Thermomonosporaceae</taxon>
        <taxon>Actinomadura</taxon>
    </lineage>
</organism>
<accession>A0ABN3QZX4</accession>
<sequence length="82" mass="8817">MALTSVFSYTREGALRRVLLATTYLGQERPELDQALAHGGRAIMRRNSWDDTPPGPNAMPCAASAALVLLPVAGIAWSLLTH</sequence>
<dbReference type="Proteomes" id="UP001501509">
    <property type="component" value="Unassembled WGS sequence"/>
</dbReference>
<dbReference type="EMBL" id="BAAATD010000027">
    <property type="protein sequence ID" value="GAA2639087.1"/>
    <property type="molecule type" value="Genomic_DNA"/>
</dbReference>